<sequence>MSSHSSRRASDGRAITEAVLEEVRGRVPVFVQVGAIRTSTAVTLAQHARDAGADGVAAITPYYYGYSSAELSTYYGAISHAAGESMPVYLYDLPARTGNRLSAQVVGRLAASIANVVGMKDSSGNLTAVSEVLAATQDADFDVLQGADEQLLPALSIGCKGSVSGHANAFPDLYVHLWEAFRSGDLEAARSWQRDVARVAHELGYGSVPAIKEALRAQGFGNGLCRPPLLPSDEESRQGIQALCREMASRLGS</sequence>
<evidence type="ECO:0000256" key="3">
    <source>
        <dbReference type="ARBA" id="ARBA00023270"/>
    </source>
</evidence>
<dbReference type="Gene3D" id="3.20.20.70">
    <property type="entry name" value="Aldolase class I"/>
    <property type="match status" value="1"/>
</dbReference>
<dbReference type="Proteomes" id="UP000065807">
    <property type="component" value="Chromosome"/>
</dbReference>
<dbReference type="InterPro" id="IPR002220">
    <property type="entry name" value="DapA-like"/>
</dbReference>
<dbReference type="PIRSF" id="PIRSF001365">
    <property type="entry name" value="DHDPS"/>
    <property type="match status" value="1"/>
</dbReference>
<gene>
    <name evidence="7" type="ORF">LIP_2208</name>
</gene>
<reference evidence="8" key="2">
    <citation type="journal article" date="2016" name="Int. J. Syst. Evol. Microbiol.">
        <title>Complete genome sequence and cell structure of Limnochorda pilosa, a Gram-negative spore-former within the phylum Firmicutes.</title>
        <authorList>
            <person name="Watanabe M."/>
            <person name="Kojima H."/>
            <person name="Fukui M."/>
        </authorList>
    </citation>
    <scope>NUCLEOTIDE SEQUENCE [LARGE SCALE GENOMIC DNA]</scope>
    <source>
        <strain evidence="8">HC45</strain>
    </source>
</reference>
<organism evidence="7 8">
    <name type="scientific">Limnochorda pilosa</name>
    <dbReference type="NCBI Taxonomy" id="1555112"/>
    <lineage>
        <taxon>Bacteria</taxon>
        <taxon>Bacillati</taxon>
        <taxon>Bacillota</taxon>
        <taxon>Limnochordia</taxon>
        <taxon>Limnochordales</taxon>
        <taxon>Limnochordaceae</taxon>
        <taxon>Limnochorda</taxon>
    </lineage>
</organism>
<dbReference type="SUPFAM" id="SSF51569">
    <property type="entry name" value="Aldolase"/>
    <property type="match status" value="1"/>
</dbReference>
<evidence type="ECO:0000256" key="2">
    <source>
        <dbReference type="ARBA" id="ARBA00023239"/>
    </source>
</evidence>
<dbReference type="STRING" id="1555112.LIP_2208"/>
<protein>
    <submittedName>
        <fullName evidence="7">Dihydrodipicolinate synthetase</fullName>
    </submittedName>
</protein>
<evidence type="ECO:0000256" key="1">
    <source>
        <dbReference type="ARBA" id="ARBA00007592"/>
    </source>
</evidence>
<reference evidence="8" key="1">
    <citation type="submission" date="2015-07" db="EMBL/GenBank/DDBJ databases">
        <title>Complete genome sequence and phylogenetic analysis of Limnochorda pilosa.</title>
        <authorList>
            <person name="Watanabe M."/>
            <person name="Kojima H."/>
            <person name="Fukui M."/>
        </authorList>
    </citation>
    <scope>NUCLEOTIDE SEQUENCE [LARGE SCALE GENOMIC DNA]</scope>
    <source>
        <strain evidence="8">HC45</strain>
    </source>
</reference>
<dbReference type="AlphaFoldDB" id="A0A0K2SMJ4"/>
<dbReference type="Pfam" id="PF00701">
    <property type="entry name" value="DHDPS"/>
    <property type="match status" value="1"/>
</dbReference>
<dbReference type="KEGG" id="lpil:LIP_2208"/>
<dbReference type="PRINTS" id="PR00146">
    <property type="entry name" value="DHPICSNTHASE"/>
</dbReference>
<proteinExistence type="inferred from homology"/>
<feature type="active site" description="Proton donor/acceptor" evidence="5">
    <location>
        <position position="91"/>
    </location>
</feature>
<keyword evidence="3" id="KW-0704">Schiff base</keyword>
<dbReference type="PANTHER" id="PTHR12128">
    <property type="entry name" value="DIHYDRODIPICOLINATE SYNTHASE"/>
    <property type="match status" value="1"/>
</dbReference>
<feature type="active site" description="Schiff-base intermediate with substrate" evidence="5">
    <location>
        <position position="120"/>
    </location>
</feature>
<dbReference type="EMBL" id="AP014924">
    <property type="protein sequence ID" value="BAS28049.1"/>
    <property type="molecule type" value="Genomic_DNA"/>
</dbReference>
<keyword evidence="2 4" id="KW-0456">Lyase</keyword>
<dbReference type="PANTHER" id="PTHR12128:SF66">
    <property type="entry name" value="4-HYDROXY-2-OXOGLUTARATE ALDOLASE, MITOCHONDRIAL"/>
    <property type="match status" value="1"/>
</dbReference>
<dbReference type="CDD" id="cd00408">
    <property type="entry name" value="DHDPS-like"/>
    <property type="match status" value="1"/>
</dbReference>
<dbReference type="GO" id="GO:0044281">
    <property type="term" value="P:small molecule metabolic process"/>
    <property type="evidence" value="ECO:0007669"/>
    <property type="project" value="UniProtKB-ARBA"/>
</dbReference>
<evidence type="ECO:0000256" key="5">
    <source>
        <dbReference type="PIRSR" id="PIRSR001365-1"/>
    </source>
</evidence>
<name>A0A0K2SMJ4_LIMPI</name>
<evidence type="ECO:0000313" key="8">
    <source>
        <dbReference type="Proteomes" id="UP000065807"/>
    </source>
</evidence>
<evidence type="ECO:0000313" key="7">
    <source>
        <dbReference type="EMBL" id="BAS28049.1"/>
    </source>
</evidence>
<accession>A0A0K2SMJ4</accession>
<evidence type="ECO:0000256" key="6">
    <source>
        <dbReference type="PIRSR" id="PIRSR001365-2"/>
    </source>
</evidence>
<dbReference type="GO" id="GO:0008840">
    <property type="term" value="F:4-hydroxy-tetrahydrodipicolinate synthase activity"/>
    <property type="evidence" value="ECO:0007669"/>
    <property type="project" value="TreeGrafter"/>
</dbReference>
<dbReference type="InterPro" id="IPR013785">
    <property type="entry name" value="Aldolase_TIM"/>
</dbReference>
<keyword evidence="8" id="KW-1185">Reference proteome</keyword>
<dbReference type="RefSeq" id="WP_082726161.1">
    <property type="nucleotide sequence ID" value="NZ_AP014924.1"/>
</dbReference>
<dbReference type="InterPro" id="IPR020625">
    <property type="entry name" value="Schiff_base-form_aldolases_AS"/>
</dbReference>
<evidence type="ECO:0000256" key="4">
    <source>
        <dbReference type="PIRNR" id="PIRNR001365"/>
    </source>
</evidence>
<dbReference type="SMART" id="SM01130">
    <property type="entry name" value="DHDPS"/>
    <property type="match status" value="1"/>
</dbReference>
<feature type="binding site" evidence="6">
    <location>
        <position position="163"/>
    </location>
    <ligand>
        <name>pyruvate</name>
        <dbReference type="ChEBI" id="CHEBI:15361"/>
    </ligand>
</feature>
<dbReference type="PROSITE" id="PS00666">
    <property type="entry name" value="DHDPS_2"/>
    <property type="match status" value="1"/>
</dbReference>
<comment type="similarity">
    <text evidence="1 4">Belongs to the DapA family.</text>
</comment>